<evidence type="ECO:0000313" key="3">
    <source>
        <dbReference type="Proteomes" id="UP000605848"/>
    </source>
</evidence>
<feature type="repeat" description="TPR" evidence="1">
    <location>
        <begin position="265"/>
        <end position="298"/>
    </location>
</feature>
<dbReference type="EMBL" id="JAEQMY010000215">
    <property type="protein sequence ID" value="MBL0408424.1"/>
    <property type="molecule type" value="Genomic_DNA"/>
</dbReference>
<evidence type="ECO:0000313" key="2">
    <source>
        <dbReference type="EMBL" id="MBL0408424.1"/>
    </source>
</evidence>
<dbReference type="SMART" id="SM00028">
    <property type="entry name" value="TPR"/>
    <property type="match status" value="2"/>
</dbReference>
<organism evidence="2 3">
    <name type="scientific">Microvirga aerilata</name>
    <dbReference type="NCBI Taxonomy" id="670292"/>
    <lineage>
        <taxon>Bacteria</taxon>
        <taxon>Pseudomonadati</taxon>
        <taxon>Pseudomonadota</taxon>
        <taxon>Alphaproteobacteria</taxon>
        <taxon>Hyphomicrobiales</taxon>
        <taxon>Methylobacteriaceae</taxon>
        <taxon>Microvirga</taxon>
    </lineage>
</organism>
<keyword evidence="1" id="KW-0802">TPR repeat</keyword>
<keyword evidence="3" id="KW-1185">Reference proteome</keyword>
<dbReference type="Gene3D" id="1.25.40.10">
    <property type="entry name" value="Tetratricopeptide repeat domain"/>
    <property type="match status" value="1"/>
</dbReference>
<dbReference type="InterPro" id="IPR019734">
    <property type="entry name" value="TPR_rpt"/>
</dbReference>
<proteinExistence type="predicted"/>
<evidence type="ECO:0000256" key="1">
    <source>
        <dbReference type="PROSITE-ProRule" id="PRU00339"/>
    </source>
</evidence>
<accession>A0A936ZJS1</accession>
<comment type="caution">
    <text evidence="2">The sequence shown here is derived from an EMBL/GenBank/DDBJ whole genome shotgun (WGS) entry which is preliminary data.</text>
</comment>
<dbReference type="Gene3D" id="3.40.50.10070">
    <property type="entry name" value="TolB, N-terminal domain"/>
    <property type="match status" value="1"/>
</dbReference>
<dbReference type="PROSITE" id="PS50005">
    <property type="entry name" value="TPR"/>
    <property type="match status" value="1"/>
</dbReference>
<dbReference type="PANTHER" id="PTHR12558:SF33">
    <property type="entry name" value="BLL7664 PROTEIN"/>
    <property type="match status" value="1"/>
</dbReference>
<dbReference type="InterPro" id="IPR011990">
    <property type="entry name" value="TPR-like_helical_dom_sf"/>
</dbReference>
<sequence>MVKNIDGPVRLFAIKAPTSSIAKPIPSRRDRRGQPHSDRPSVAILLFTNMGGDPTHTYFSDGITEDIITELARFREFLVISRHSSFAFRDPAIDVREVGRALNADYIVEGSVRRAGERIRVTAQLINAASGSHLWTERYDRPLEDVFAIQDEVARGVVATVAQRIIEDTSAAARRRPPQDLRAYDLFLQGHTLRLTKETQDQAKAFFEQARDLDPTFARAYTGLAYLYLERATDCGVGVPRDQEPNRVEALRLAKEALARDPNDPRVQSTIGYLYLVWREFDHAERHLDLARALNPNDPLIQMTWAFAEACFGRPEHGLPAAEIALRLNPLYPSWYTHFLSRILFLLHRYEDVATALEPRTREPPVMHRRDLAWLAAAYGFLGRREDAQRCAGLFLEGVRQAWRGDPSAGPVEYVNWLVDASFLRRTEDEEHLRKGLRLAGLPA</sequence>
<dbReference type="Proteomes" id="UP000605848">
    <property type="component" value="Unassembled WGS sequence"/>
</dbReference>
<dbReference type="SUPFAM" id="SSF48452">
    <property type="entry name" value="TPR-like"/>
    <property type="match status" value="1"/>
</dbReference>
<evidence type="ECO:0008006" key="4">
    <source>
        <dbReference type="Google" id="ProtNLM"/>
    </source>
</evidence>
<reference evidence="2" key="1">
    <citation type="submission" date="2021-01" db="EMBL/GenBank/DDBJ databases">
        <title>Microvirga sp.</title>
        <authorList>
            <person name="Kim M.K."/>
        </authorList>
    </citation>
    <scope>NUCLEOTIDE SEQUENCE</scope>
    <source>
        <strain evidence="2">5420S-16</strain>
    </source>
</reference>
<gene>
    <name evidence="2" type="ORF">JKG68_31650</name>
</gene>
<protein>
    <recommendedName>
        <fullName evidence="4">Adenylate cyclase</fullName>
    </recommendedName>
</protein>
<dbReference type="RefSeq" id="WP_202066325.1">
    <property type="nucleotide sequence ID" value="NZ_JBHTFS010000002.1"/>
</dbReference>
<dbReference type="PANTHER" id="PTHR12558">
    <property type="entry name" value="CELL DIVISION CYCLE 16,23,27"/>
    <property type="match status" value="1"/>
</dbReference>
<dbReference type="AlphaFoldDB" id="A0A936ZJS1"/>
<dbReference type="Pfam" id="PF14559">
    <property type="entry name" value="TPR_19"/>
    <property type="match status" value="1"/>
</dbReference>
<name>A0A936ZJS1_9HYPH</name>